<dbReference type="GO" id="GO:0000407">
    <property type="term" value="C:phagophore assembly site"/>
    <property type="evidence" value="ECO:0007669"/>
    <property type="project" value="UniProtKB-SubCell"/>
</dbReference>
<reference evidence="13 14" key="1">
    <citation type="submission" date="2014-03" db="EMBL/GenBank/DDBJ databases">
        <title>The genome of Kluyveromyces dobzhanskii.</title>
        <authorList>
            <person name="Nystedt B."/>
            <person name="Astrom S."/>
        </authorList>
    </citation>
    <scope>NUCLEOTIDE SEQUENCE [LARGE SCALE GENOMIC DNA]</scope>
    <source>
        <strain evidence="13 14">CBS 2104</strain>
    </source>
</reference>
<evidence type="ECO:0000256" key="11">
    <source>
        <dbReference type="RuleBase" id="RU363115"/>
    </source>
</evidence>
<gene>
    <name evidence="13" type="ORF">KLDO_g2382</name>
</gene>
<comment type="catalytic activity">
    <reaction evidence="10">
        <text>[protein]-C-terminal L-amino acid-glycyl-phosphatidylethanolamide + H2O = [protein]-C-terminal L-amino acid-glycine + a 1,2-diacyl-sn-glycero-3-phosphoethanolamine</text>
        <dbReference type="Rhea" id="RHEA:67548"/>
        <dbReference type="Rhea" id="RHEA-COMP:17323"/>
        <dbReference type="Rhea" id="RHEA-COMP:17324"/>
        <dbReference type="ChEBI" id="CHEBI:15377"/>
        <dbReference type="ChEBI" id="CHEBI:64612"/>
        <dbReference type="ChEBI" id="CHEBI:172940"/>
        <dbReference type="ChEBI" id="CHEBI:172941"/>
    </reaction>
    <physiologicalReaction direction="left-to-right" evidence="10">
        <dbReference type="Rhea" id="RHEA:67549"/>
    </physiologicalReaction>
</comment>
<dbReference type="GO" id="GO:0016485">
    <property type="term" value="P:protein processing"/>
    <property type="evidence" value="ECO:0007669"/>
    <property type="project" value="TreeGrafter"/>
</dbReference>
<evidence type="ECO:0000256" key="1">
    <source>
        <dbReference type="ARBA" id="ARBA00004329"/>
    </source>
</evidence>
<keyword evidence="4 11" id="KW-0963">Cytoplasm</keyword>
<evidence type="ECO:0000256" key="9">
    <source>
        <dbReference type="ARBA" id="ARBA00023006"/>
    </source>
</evidence>
<dbReference type="Pfam" id="PF03416">
    <property type="entry name" value="Peptidase_C54"/>
    <property type="match status" value="1"/>
</dbReference>
<dbReference type="GO" id="GO:0015031">
    <property type="term" value="P:protein transport"/>
    <property type="evidence" value="ECO:0007669"/>
    <property type="project" value="UniProtKB-KW"/>
</dbReference>
<evidence type="ECO:0000256" key="7">
    <source>
        <dbReference type="ARBA" id="ARBA00022807"/>
    </source>
</evidence>
<evidence type="ECO:0000256" key="4">
    <source>
        <dbReference type="ARBA" id="ARBA00022490"/>
    </source>
</evidence>
<evidence type="ECO:0000256" key="3">
    <source>
        <dbReference type="ARBA" id="ARBA00022448"/>
    </source>
</evidence>
<evidence type="ECO:0000256" key="5">
    <source>
        <dbReference type="ARBA" id="ARBA00022670"/>
    </source>
</evidence>
<evidence type="ECO:0000256" key="2">
    <source>
        <dbReference type="ARBA" id="ARBA00010958"/>
    </source>
</evidence>
<sequence>MDVFSRISQQLGIVEVIDRDGAVFISGQEYCPLNNKSEKDAKTGESTLAGLLYGVTLNPELLSDVHSRVFFTYRTQFSPIRRDEDGPSPINFTLFFRDNPINTLENALTDPDSFYSDIGWGCMIRTGQSLLANAIQRVKLTRKFRINSTRIDDDEFDLISWFQDDINHPFSLHNFVETERKTSGMKPGQWFGPSATARSIKTLVAGFPSCGIDSCIISTQSADIYEDQVTEIFTANQHANVLLLFAIRLGVDLINSIYWKDILKIISSRYSVGIAGGKPSSSLYFFGHQNENLLYFDPHSSQQSSSDMDALTYYQSCHGHKFNKLHISETDPSMLIGILISGISEWESFKDNFADNQIIQFLETKLDDALYQNFDLSIGSDSMHSIESDIPDTGDYVDVGILVSGKQMSSPQPKDEEFEDVKCKSQRIIICEDPAEPEVEQVLVEDSSSQ</sequence>
<comment type="subcellular location">
    <subcellularLocation>
        <location evidence="11">Nucleus</location>
    </subcellularLocation>
    <subcellularLocation>
        <location evidence="11">Cytoplasm</location>
    </subcellularLocation>
    <subcellularLocation>
        <location evidence="1">Preautophagosomal structure</location>
    </subcellularLocation>
</comment>
<evidence type="ECO:0000256" key="8">
    <source>
        <dbReference type="ARBA" id="ARBA00022927"/>
    </source>
</evidence>
<evidence type="ECO:0000259" key="12">
    <source>
        <dbReference type="Pfam" id="PF03416"/>
    </source>
</evidence>
<keyword evidence="9" id="KW-0072">Autophagy</keyword>
<dbReference type="InterPro" id="IPR046792">
    <property type="entry name" value="Peptidase_C54_cat"/>
</dbReference>
<evidence type="ECO:0000313" key="13">
    <source>
        <dbReference type="EMBL" id="CDO94100.1"/>
    </source>
</evidence>
<dbReference type="InterPro" id="IPR038765">
    <property type="entry name" value="Papain-like_cys_pep_sf"/>
</dbReference>
<dbReference type="EMBL" id="CCBQ010000033">
    <property type="protein sequence ID" value="CDO94100.1"/>
    <property type="molecule type" value="Genomic_DNA"/>
</dbReference>
<protein>
    <recommendedName>
        <fullName evidence="11">Cysteine protease</fullName>
        <ecNumber evidence="11">3.4.22.-</ecNumber>
    </recommendedName>
</protein>
<organism evidence="13 14">
    <name type="scientific">Kluyveromyces dobzhanskii CBS 2104</name>
    <dbReference type="NCBI Taxonomy" id="1427455"/>
    <lineage>
        <taxon>Eukaryota</taxon>
        <taxon>Fungi</taxon>
        <taxon>Dikarya</taxon>
        <taxon>Ascomycota</taxon>
        <taxon>Saccharomycotina</taxon>
        <taxon>Saccharomycetes</taxon>
        <taxon>Saccharomycetales</taxon>
        <taxon>Saccharomycetaceae</taxon>
        <taxon>Kluyveromyces</taxon>
    </lineage>
</organism>
<dbReference type="GO" id="GO:0000045">
    <property type="term" value="P:autophagosome assembly"/>
    <property type="evidence" value="ECO:0007669"/>
    <property type="project" value="TreeGrafter"/>
</dbReference>
<keyword evidence="8" id="KW-0653">Protein transport</keyword>
<dbReference type="PANTHER" id="PTHR22624">
    <property type="entry name" value="CYSTEINE PROTEASE ATG4"/>
    <property type="match status" value="1"/>
</dbReference>
<keyword evidence="11" id="KW-0539">Nucleus</keyword>
<evidence type="ECO:0000313" key="14">
    <source>
        <dbReference type="Proteomes" id="UP000031516"/>
    </source>
</evidence>
<dbReference type="InterPro" id="IPR005078">
    <property type="entry name" value="Peptidase_C54"/>
</dbReference>
<dbReference type="SUPFAM" id="SSF54001">
    <property type="entry name" value="Cysteine proteinases"/>
    <property type="match status" value="1"/>
</dbReference>
<dbReference type="EC" id="3.4.22.-" evidence="11"/>
<comment type="caution">
    <text evidence="13">The sequence shown here is derived from an EMBL/GenBank/DDBJ whole genome shotgun (WGS) entry which is preliminary data.</text>
</comment>
<dbReference type="GO" id="GO:0034727">
    <property type="term" value="P:piecemeal microautophagy of the nucleus"/>
    <property type="evidence" value="ECO:0007669"/>
    <property type="project" value="TreeGrafter"/>
</dbReference>
<dbReference type="AlphaFoldDB" id="A0A0A8L777"/>
<evidence type="ECO:0000256" key="10">
    <source>
        <dbReference type="ARBA" id="ARBA00029362"/>
    </source>
</evidence>
<dbReference type="OrthoDB" id="2960936at2759"/>
<name>A0A0A8L777_9SACH</name>
<keyword evidence="3" id="KW-0813">Transport</keyword>
<feature type="domain" description="Peptidase C54 catalytic" evidence="12">
    <location>
        <begin position="60"/>
        <end position="351"/>
    </location>
</feature>
<dbReference type="GO" id="GO:0035973">
    <property type="term" value="P:aggrephagy"/>
    <property type="evidence" value="ECO:0007669"/>
    <property type="project" value="TreeGrafter"/>
</dbReference>
<dbReference type="PANTHER" id="PTHR22624:SF49">
    <property type="entry name" value="CYSTEINE PROTEASE"/>
    <property type="match status" value="1"/>
</dbReference>
<keyword evidence="5 11" id="KW-0645">Protease</keyword>
<evidence type="ECO:0000256" key="6">
    <source>
        <dbReference type="ARBA" id="ARBA00022801"/>
    </source>
</evidence>
<keyword evidence="6 11" id="KW-0378">Hydrolase</keyword>
<comment type="function">
    <text evidence="11">Required for selective autophagic degradation of the nucleus (nucleophagy) as well as for mitophagy which contributes to regulate mitochondrial quantity and quality by eliminating the mitochondria to a basal level to fulfill cellular energy requirements and preventing excess ROS production.</text>
</comment>
<proteinExistence type="inferred from homology"/>
<dbReference type="Proteomes" id="UP000031516">
    <property type="component" value="Unassembled WGS sequence"/>
</dbReference>
<accession>A0A0A8L777</accession>
<keyword evidence="7" id="KW-0788">Thiol protease</keyword>
<dbReference type="GO" id="GO:0004197">
    <property type="term" value="F:cysteine-type endopeptidase activity"/>
    <property type="evidence" value="ECO:0007669"/>
    <property type="project" value="TreeGrafter"/>
</dbReference>
<dbReference type="GO" id="GO:0000423">
    <property type="term" value="P:mitophagy"/>
    <property type="evidence" value="ECO:0007669"/>
    <property type="project" value="TreeGrafter"/>
</dbReference>
<keyword evidence="14" id="KW-1185">Reference proteome</keyword>
<dbReference type="GO" id="GO:0005634">
    <property type="term" value="C:nucleus"/>
    <property type="evidence" value="ECO:0007669"/>
    <property type="project" value="UniProtKB-SubCell"/>
</dbReference>
<comment type="similarity">
    <text evidence="2 11">Belongs to the peptidase C54 family.</text>
</comment>
<dbReference type="GO" id="GO:0019786">
    <property type="term" value="F:protein-phosphatidylethanolamide deconjugating activity"/>
    <property type="evidence" value="ECO:0007669"/>
    <property type="project" value="InterPro"/>
</dbReference>